<evidence type="ECO:0000313" key="1">
    <source>
        <dbReference type="EMBL" id="MBX53524.1"/>
    </source>
</evidence>
<organism evidence="1">
    <name type="scientific">Rhizophora mucronata</name>
    <name type="common">Asiatic mangrove</name>
    <dbReference type="NCBI Taxonomy" id="61149"/>
    <lineage>
        <taxon>Eukaryota</taxon>
        <taxon>Viridiplantae</taxon>
        <taxon>Streptophyta</taxon>
        <taxon>Embryophyta</taxon>
        <taxon>Tracheophyta</taxon>
        <taxon>Spermatophyta</taxon>
        <taxon>Magnoliopsida</taxon>
        <taxon>eudicotyledons</taxon>
        <taxon>Gunneridae</taxon>
        <taxon>Pentapetalae</taxon>
        <taxon>rosids</taxon>
        <taxon>fabids</taxon>
        <taxon>Malpighiales</taxon>
        <taxon>Rhizophoraceae</taxon>
        <taxon>Rhizophora</taxon>
    </lineage>
</organism>
<dbReference type="EMBL" id="GGEC01073040">
    <property type="protein sequence ID" value="MBX53524.1"/>
    <property type="molecule type" value="Transcribed_RNA"/>
</dbReference>
<reference evidence="1" key="1">
    <citation type="submission" date="2018-02" db="EMBL/GenBank/DDBJ databases">
        <title>Rhizophora mucronata_Transcriptome.</title>
        <authorList>
            <person name="Meera S.P."/>
            <person name="Sreeshan A."/>
            <person name="Augustine A."/>
        </authorList>
    </citation>
    <scope>NUCLEOTIDE SEQUENCE</scope>
    <source>
        <tissue evidence="1">Leaf</tissue>
    </source>
</reference>
<proteinExistence type="predicted"/>
<dbReference type="AlphaFoldDB" id="A0A2P2PFL0"/>
<protein>
    <submittedName>
        <fullName evidence="1">Uncharacterized protein</fullName>
    </submittedName>
</protein>
<accession>A0A2P2PFL0</accession>
<sequence length="47" mass="5656">MLMDYYLLPIQQLTYKYMCQTIKLKSQISKKYSTALISLQEKTKTYL</sequence>
<name>A0A2P2PFL0_RHIMU</name>